<keyword evidence="3" id="KW-1185">Reference proteome</keyword>
<accession>A0ABQ7G087</accession>
<evidence type="ECO:0000313" key="2">
    <source>
        <dbReference type="EMBL" id="KAF5827960.1"/>
    </source>
</evidence>
<dbReference type="EMBL" id="MU070391">
    <property type="protein sequence ID" value="KAF5827960.1"/>
    <property type="molecule type" value="Genomic_DNA"/>
</dbReference>
<feature type="region of interest" description="Disordered" evidence="1">
    <location>
        <begin position="167"/>
        <end position="191"/>
    </location>
</feature>
<reference evidence="2" key="1">
    <citation type="submission" date="2017-08" db="EMBL/GenBank/DDBJ databases">
        <authorList>
            <person name="Polle J.E."/>
            <person name="Barry K."/>
            <person name="Cushman J."/>
            <person name="Schmutz J."/>
            <person name="Tran D."/>
            <person name="Hathwaick L.T."/>
            <person name="Yim W.C."/>
            <person name="Jenkins J."/>
            <person name="Mckie-Krisberg Z.M."/>
            <person name="Prochnik S."/>
            <person name="Lindquist E."/>
            <person name="Dockter R.B."/>
            <person name="Adam C."/>
            <person name="Molina H."/>
            <person name="Bunkerborg J."/>
            <person name="Jin E."/>
            <person name="Buchheim M."/>
            <person name="Magnuson J."/>
        </authorList>
    </citation>
    <scope>NUCLEOTIDE SEQUENCE</scope>
    <source>
        <strain evidence="2">CCAP 19/18</strain>
    </source>
</reference>
<name>A0ABQ7G087_DUNSA</name>
<gene>
    <name evidence="2" type="ORF">DUNSADRAFT_18456</name>
</gene>
<dbReference type="PANTHER" id="PTHR36730">
    <property type="entry name" value="OS03G0210700 PROTEIN"/>
    <property type="match status" value="1"/>
</dbReference>
<comment type="caution">
    <text evidence="2">The sequence shown here is derived from an EMBL/GenBank/DDBJ whole genome shotgun (WGS) entry which is preliminary data.</text>
</comment>
<dbReference type="PANTHER" id="PTHR36730:SF1">
    <property type="entry name" value="CATHEPSIN PROPEPTIDE INHIBITOR DOMAIN-CONTAINING PROTEIN"/>
    <property type="match status" value="1"/>
</dbReference>
<evidence type="ECO:0000313" key="3">
    <source>
        <dbReference type="Proteomes" id="UP000815325"/>
    </source>
</evidence>
<organism evidence="2 3">
    <name type="scientific">Dunaliella salina</name>
    <name type="common">Green alga</name>
    <name type="synonym">Protococcus salinus</name>
    <dbReference type="NCBI Taxonomy" id="3046"/>
    <lineage>
        <taxon>Eukaryota</taxon>
        <taxon>Viridiplantae</taxon>
        <taxon>Chlorophyta</taxon>
        <taxon>core chlorophytes</taxon>
        <taxon>Chlorophyceae</taxon>
        <taxon>CS clade</taxon>
        <taxon>Chlamydomonadales</taxon>
        <taxon>Dunaliellaceae</taxon>
        <taxon>Dunaliella</taxon>
    </lineage>
</organism>
<protein>
    <submittedName>
        <fullName evidence="2">Uncharacterized protein</fullName>
    </submittedName>
</protein>
<feature type="compositionally biased region" description="Basic and acidic residues" evidence="1">
    <location>
        <begin position="175"/>
        <end position="191"/>
    </location>
</feature>
<evidence type="ECO:0000256" key="1">
    <source>
        <dbReference type="SAM" id="MobiDB-lite"/>
    </source>
</evidence>
<proteinExistence type="predicted"/>
<dbReference type="Proteomes" id="UP000815325">
    <property type="component" value="Unassembled WGS sequence"/>
</dbReference>
<sequence length="191" mass="20684">MQASKMQLPTTSRALPVSSIRKPSRLVAAASAGRHGGPQPAACLQLGVLATSLLLSATPVSATGLESVDILPKLQQIQTSEDFKSNANKESQKLEGVEEGFQKSDTLKRLLEQSAANKEKNQRAIQNKYCYRQAEIGVGDCGGLRYIPGMTENGKQRTPDWLAKALGMDPQPEDTNAKTLKDLFGEDFQKP</sequence>